<keyword evidence="1" id="KW-0843">Virulence</keyword>
<dbReference type="Proteomes" id="UP000332933">
    <property type="component" value="Unassembled WGS sequence"/>
</dbReference>
<evidence type="ECO:0000256" key="1">
    <source>
        <dbReference type="ARBA" id="ARBA00023026"/>
    </source>
</evidence>
<accession>A0A485LT68</accession>
<feature type="domain" description="Apple" evidence="3">
    <location>
        <begin position="286"/>
        <end position="330"/>
    </location>
</feature>
<keyword evidence="6" id="KW-1185">Reference proteome</keyword>
<name>A0A485LT68_9STRA</name>
<dbReference type="InterPro" id="IPR043504">
    <property type="entry name" value="Peptidase_S1_PA_chymotrypsin"/>
</dbReference>
<evidence type="ECO:0000259" key="3">
    <source>
        <dbReference type="Pfam" id="PF14295"/>
    </source>
</evidence>
<dbReference type="EMBL" id="CAADRA010007338">
    <property type="protein sequence ID" value="VFU00463.1"/>
    <property type="molecule type" value="Genomic_DNA"/>
</dbReference>
<dbReference type="InterPro" id="IPR003609">
    <property type="entry name" value="Pan_app"/>
</dbReference>
<gene>
    <name evidence="5" type="primary">Aste57867_23819</name>
    <name evidence="4" type="ORF">As57867_023746</name>
    <name evidence="5" type="ORF">ASTE57867_23819</name>
</gene>
<dbReference type="InterPro" id="IPR009003">
    <property type="entry name" value="Peptidase_S1_PA"/>
</dbReference>
<evidence type="ECO:0000256" key="2">
    <source>
        <dbReference type="SAM" id="SignalP"/>
    </source>
</evidence>
<dbReference type="OrthoDB" id="62371at2759"/>
<evidence type="ECO:0000313" key="5">
    <source>
        <dbReference type="EMBL" id="VFU00463.1"/>
    </source>
</evidence>
<reference evidence="4" key="2">
    <citation type="submission" date="2019-06" db="EMBL/GenBank/DDBJ databases">
        <title>Genomics analysis of Aphanomyces spp. identifies a new class of oomycete effector associated with host adaptation.</title>
        <authorList>
            <person name="Gaulin E."/>
        </authorList>
    </citation>
    <scope>NUCLEOTIDE SEQUENCE</scope>
    <source>
        <strain evidence="4">CBS 578.67</strain>
    </source>
</reference>
<sequence length="423" mass="44975">MLVKCTLALVAAAALLVRADDVDTDVESICGSDDSKGAVCYKDSEPRKYEVAQAVARLRLGRGGWCTGWLFGSEGHLITNHHCIRDASEAETLVAEFGAECDSCDSPLNDVKGKCTGVFVSNSSSLVFTDQQLDFSLVQLHLNDGESLASYGYLQARASGPRMDEDVYIAQHPRGKPTRLAITTDDGVSGKITTLHTKSCSGHLDASGHNVDTEPGSSGSPVLSVAENKVVALHNCGGCKATGGRNSAIKIDQVVAMMKANDVLPKDAIDDDDDDASVCSPIEDNADYKGHDMGSTARTSAELCCADCEATSGCKLFVWTDHQGGTCWLKDDQGDKVYNPHAKAASLRRDNSFACGHMSYNVDYFGHDIGSTSRASPDLCCDDCQANDDCKAFVWTHHVDGTCWLKSEAGDSSYAAGAVAVVM</sequence>
<dbReference type="Pfam" id="PF13365">
    <property type="entry name" value="Trypsin_2"/>
    <property type="match status" value="1"/>
</dbReference>
<dbReference type="Gene3D" id="3.50.4.10">
    <property type="entry name" value="Hepatocyte Growth Factor"/>
    <property type="match status" value="2"/>
</dbReference>
<dbReference type="Pfam" id="PF14295">
    <property type="entry name" value="PAN_4"/>
    <property type="match status" value="2"/>
</dbReference>
<dbReference type="AlphaFoldDB" id="A0A485LT68"/>
<reference evidence="5 6" key="1">
    <citation type="submission" date="2019-03" db="EMBL/GenBank/DDBJ databases">
        <authorList>
            <person name="Gaulin E."/>
            <person name="Dumas B."/>
        </authorList>
    </citation>
    <scope>NUCLEOTIDE SEQUENCE [LARGE SCALE GENOMIC DNA]</scope>
    <source>
        <strain evidence="5">CBS 568.67</strain>
    </source>
</reference>
<evidence type="ECO:0000313" key="6">
    <source>
        <dbReference type="Proteomes" id="UP000332933"/>
    </source>
</evidence>
<dbReference type="PANTHER" id="PTHR36234">
    <property type="entry name" value="LYSYL ENDOPEPTIDASE"/>
    <property type="match status" value="1"/>
</dbReference>
<feature type="domain" description="Apple" evidence="3">
    <location>
        <begin position="362"/>
        <end position="406"/>
    </location>
</feature>
<evidence type="ECO:0000313" key="4">
    <source>
        <dbReference type="EMBL" id="KAF0684196.1"/>
    </source>
</evidence>
<feature type="chain" id="PRO_5033827454" evidence="2">
    <location>
        <begin position="20"/>
        <end position="423"/>
    </location>
</feature>
<protein>
    <submittedName>
        <fullName evidence="5">Aste57867_23819 protein</fullName>
    </submittedName>
</protein>
<proteinExistence type="predicted"/>
<dbReference type="SUPFAM" id="SSF50494">
    <property type="entry name" value="Trypsin-like serine proteases"/>
    <property type="match status" value="1"/>
</dbReference>
<dbReference type="PANTHER" id="PTHR36234:SF5">
    <property type="entry name" value="LYSYL ENDOPEPTIDASE"/>
    <property type="match status" value="1"/>
</dbReference>
<organism evidence="5 6">
    <name type="scientific">Aphanomyces stellatus</name>
    <dbReference type="NCBI Taxonomy" id="120398"/>
    <lineage>
        <taxon>Eukaryota</taxon>
        <taxon>Sar</taxon>
        <taxon>Stramenopiles</taxon>
        <taxon>Oomycota</taxon>
        <taxon>Saprolegniomycetes</taxon>
        <taxon>Saprolegniales</taxon>
        <taxon>Verrucalvaceae</taxon>
        <taxon>Aphanomyces</taxon>
    </lineage>
</organism>
<dbReference type="EMBL" id="VJMH01007312">
    <property type="protein sequence ID" value="KAF0684196.1"/>
    <property type="molecule type" value="Genomic_DNA"/>
</dbReference>
<dbReference type="Gene3D" id="2.40.10.10">
    <property type="entry name" value="Trypsin-like serine proteases"/>
    <property type="match status" value="2"/>
</dbReference>
<keyword evidence="2" id="KW-0732">Signal</keyword>
<feature type="signal peptide" evidence="2">
    <location>
        <begin position="1"/>
        <end position="19"/>
    </location>
</feature>